<evidence type="ECO:0000256" key="6">
    <source>
        <dbReference type="ARBA" id="ARBA00022989"/>
    </source>
</evidence>
<feature type="region of interest" description="Disordered" evidence="9">
    <location>
        <begin position="461"/>
        <end position="491"/>
    </location>
</feature>
<sequence length="655" mass="68445">MRSVRARLRDERTTRGRRLGRVILLSVVAVGVLLGGAGSAASHAVLRGSDPADGAILKRAPAVVTLTFTEGVTVSDDSLRVLDPAGRRVNQGQPRHAAGKPGSVETTLRGNVPTGTFTVAWRVVSADSHPISGAFTFSIGEPSATSALVPQPSAGDTAAGRLYNVGRYVAYLGFSLLVGATAFVLVCWPAGAGRRPLRRLAVTSWCVLLVSTLALLILRGPYETGGSPGSGLDLATVRRTLGTRPGEALGARIVLLAIAGIFLVLTSRTLSRIPVRDTPGKETAPAGWWPERPGHRILVVAGVTLALALTLTWAAAEHASVGIQVPLAIPVAMVHLLAMALWMGGLAALFIALRGSSHDTSVPVAAISRFSRIAFASVVALVGTGIYQSWRQLGSLDALTGTSYGRWLTLKTLLVLGLLAAATYSRKWTGELIRESREQPVLADTPSAHVSVLVGVSHEAGSDRSLPAPIGNPPVVDSGPEPSESAAPPGHRRRLLRTVGTEVAIGVAVLAISTTLTGTQPGRATVEQSHEAASTTVPGIATVLVPFDMGTHGGRGQVQVTLEPGRVGDNTLQAVIFAGDGGIATVPELRITFTLREQNIGPLDSKLVNRGGYWSTESVKIPMAGSWTMNVTVRTSEIDQITTTRDVNISPDQAP</sequence>
<feature type="transmembrane region" description="Helical" evidence="10">
    <location>
        <begin position="168"/>
        <end position="188"/>
    </location>
</feature>
<evidence type="ECO:0000259" key="11">
    <source>
        <dbReference type="Pfam" id="PF04234"/>
    </source>
</evidence>
<feature type="domain" description="CopC" evidence="11">
    <location>
        <begin position="43"/>
        <end position="139"/>
    </location>
</feature>
<keyword evidence="6 10" id="KW-1133">Transmembrane helix</keyword>
<evidence type="ECO:0000256" key="5">
    <source>
        <dbReference type="ARBA" id="ARBA00022729"/>
    </source>
</evidence>
<keyword evidence="3 10" id="KW-0812">Transmembrane</keyword>
<feature type="transmembrane region" description="Helical" evidence="10">
    <location>
        <begin position="297"/>
        <end position="316"/>
    </location>
</feature>
<evidence type="ECO:0000256" key="1">
    <source>
        <dbReference type="ARBA" id="ARBA00004651"/>
    </source>
</evidence>
<keyword evidence="8 10" id="KW-0472">Membrane</keyword>
<dbReference type="Gene3D" id="2.60.40.1220">
    <property type="match status" value="1"/>
</dbReference>
<evidence type="ECO:0000256" key="4">
    <source>
        <dbReference type="ARBA" id="ARBA00022723"/>
    </source>
</evidence>
<dbReference type="PANTHER" id="PTHR34820:SF4">
    <property type="entry name" value="INNER MEMBRANE PROTEIN YEBZ"/>
    <property type="match status" value="1"/>
</dbReference>
<evidence type="ECO:0000313" key="13">
    <source>
        <dbReference type="EMBL" id="MFI9103176.1"/>
    </source>
</evidence>
<dbReference type="PANTHER" id="PTHR34820">
    <property type="entry name" value="INNER MEMBRANE PROTEIN YEBZ"/>
    <property type="match status" value="1"/>
</dbReference>
<dbReference type="Pfam" id="PF05425">
    <property type="entry name" value="CopD"/>
    <property type="match status" value="1"/>
</dbReference>
<evidence type="ECO:0000256" key="2">
    <source>
        <dbReference type="ARBA" id="ARBA00022475"/>
    </source>
</evidence>
<dbReference type="Proteomes" id="UP001614394">
    <property type="component" value="Unassembled WGS sequence"/>
</dbReference>
<feature type="transmembrane region" description="Helical" evidence="10">
    <location>
        <begin position="405"/>
        <end position="424"/>
    </location>
</feature>
<keyword evidence="2" id="KW-1003">Cell membrane</keyword>
<dbReference type="InterPro" id="IPR014755">
    <property type="entry name" value="Cu-Rt/internalin_Ig-like"/>
</dbReference>
<feature type="transmembrane region" description="Helical" evidence="10">
    <location>
        <begin position="249"/>
        <end position="266"/>
    </location>
</feature>
<dbReference type="RefSeq" id="WP_399652245.1">
    <property type="nucleotide sequence ID" value="NZ_JBITYG010000006.1"/>
</dbReference>
<keyword evidence="4" id="KW-0479">Metal-binding</keyword>
<proteinExistence type="predicted"/>
<evidence type="ECO:0000256" key="7">
    <source>
        <dbReference type="ARBA" id="ARBA00023008"/>
    </source>
</evidence>
<evidence type="ECO:0000313" key="14">
    <source>
        <dbReference type="Proteomes" id="UP001614394"/>
    </source>
</evidence>
<dbReference type="Pfam" id="PF04234">
    <property type="entry name" value="CopC"/>
    <property type="match status" value="1"/>
</dbReference>
<dbReference type="InterPro" id="IPR014756">
    <property type="entry name" value="Ig_E-set"/>
</dbReference>
<evidence type="ECO:0000256" key="10">
    <source>
        <dbReference type="SAM" id="Phobius"/>
    </source>
</evidence>
<comment type="caution">
    <text evidence="13">The sequence shown here is derived from an EMBL/GenBank/DDBJ whole genome shotgun (WGS) entry which is preliminary data.</text>
</comment>
<dbReference type="InterPro" id="IPR032694">
    <property type="entry name" value="CopC/D"/>
</dbReference>
<feature type="transmembrane region" description="Helical" evidence="10">
    <location>
        <begin position="328"/>
        <end position="353"/>
    </location>
</feature>
<evidence type="ECO:0000256" key="9">
    <source>
        <dbReference type="SAM" id="MobiDB-lite"/>
    </source>
</evidence>
<keyword evidence="5" id="KW-0732">Signal</keyword>
<feature type="transmembrane region" description="Helical" evidence="10">
    <location>
        <begin position="21"/>
        <end position="41"/>
    </location>
</feature>
<feature type="compositionally biased region" description="Low complexity" evidence="9">
    <location>
        <begin position="478"/>
        <end position="489"/>
    </location>
</feature>
<gene>
    <name evidence="13" type="ORF">ACIGXA_21905</name>
</gene>
<feature type="transmembrane region" description="Helical" evidence="10">
    <location>
        <begin position="200"/>
        <end position="218"/>
    </location>
</feature>
<dbReference type="EMBL" id="JBITYG010000006">
    <property type="protein sequence ID" value="MFI9103176.1"/>
    <property type="molecule type" value="Genomic_DNA"/>
</dbReference>
<dbReference type="SUPFAM" id="SSF81296">
    <property type="entry name" value="E set domains"/>
    <property type="match status" value="1"/>
</dbReference>
<name>A0ABW8C9Q8_9ACTN</name>
<feature type="domain" description="Copper resistance protein D" evidence="12">
    <location>
        <begin position="365"/>
        <end position="438"/>
    </location>
</feature>
<evidence type="ECO:0000256" key="3">
    <source>
        <dbReference type="ARBA" id="ARBA00022692"/>
    </source>
</evidence>
<dbReference type="InterPro" id="IPR008457">
    <property type="entry name" value="Cu-R_CopD_dom"/>
</dbReference>
<feature type="transmembrane region" description="Helical" evidence="10">
    <location>
        <begin position="373"/>
        <end position="390"/>
    </location>
</feature>
<evidence type="ECO:0000259" key="12">
    <source>
        <dbReference type="Pfam" id="PF05425"/>
    </source>
</evidence>
<evidence type="ECO:0000256" key="8">
    <source>
        <dbReference type="ARBA" id="ARBA00023136"/>
    </source>
</evidence>
<keyword evidence="14" id="KW-1185">Reference proteome</keyword>
<protein>
    <submittedName>
        <fullName evidence="13">Copper resistance CopC/CopD family protein</fullName>
    </submittedName>
</protein>
<dbReference type="InterPro" id="IPR007348">
    <property type="entry name" value="CopC_dom"/>
</dbReference>
<reference evidence="13 14" key="1">
    <citation type="submission" date="2024-10" db="EMBL/GenBank/DDBJ databases">
        <title>The Natural Products Discovery Center: Release of the First 8490 Sequenced Strains for Exploring Actinobacteria Biosynthetic Diversity.</title>
        <authorList>
            <person name="Kalkreuter E."/>
            <person name="Kautsar S.A."/>
            <person name="Yang D."/>
            <person name="Bader C.D."/>
            <person name="Teijaro C.N."/>
            <person name="Fluegel L."/>
            <person name="Davis C.M."/>
            <person name="Simpson J.R."/>
            <person name="Lauterbach L."/>
            <person name="Steele A.D."/>
            <person name="Gui C."/>
            <person name="Meng S."/>
            <person name="Li G."/>
            <person name="Viehrig K."/>
            <person name="Ye F."/>
            <person name="Su P."/>
            <person name="Kiefer A.F."/>
            <person name="Nichols A."/>
            <person name="Cepeda A.J."/>
            <person name="Yan W."/>
            <person name="Fan B."/>
            <person name="Jiang Y."/>
            <person name="Adhikari A."/>
            <person name="Zheng C.-J."/>
            <person name="Schuster L."/>
            <person name="Cowan T.M."/>
            <person name="Smanski M.J."/>
            <person name="Chevrette M.G."/>
            <person name="De Carvalho L.P.S."/>
            <person name="Shen B."/>
        </authorList>
    </citation>
    <scope>NUCLEOTIDE SEQUENCE [LARGE SCALE GENOMIC DNA]</scope>
    <source>
        <strain evidence="13 14">NPDC053399</strain>
    </source>
</reference>
<keyword evidence="7" id="KW-0186">Copper</keyword>
<accession>A0ABW8C9Q8</accession>
<organism evidence="13 14">
    <name type="scientific">Streptomyces fildesensis</name>
    <dbReference type="NCBI Taxonomy" id="375757"/>
    <lineage>
        <taxon>Bacteria</taxon>
        <taxon>Bacillati</taxon>
        <taxon>Actinomycetota</taxon>
        <taxon>Actinomycetes</taxon>
        <taxon>Kitasatosporales</taxon>
        <taxon>Streptomycetaceae</taxon>
        <taxon>Streptomyces</taxon>
    </lineage>
</organism>
<comment type="subcellular location">
    <subcellularLocation>
        <location evidence="1">Cell membrane</location>
        <topology evidence="1">Multi-pass membrane protein</topology>
    </subcellularLocation>
</comment>